<dbReference type="AlphaFoldDB" id="A0A511T232"/>
<dbReference type="EMBL" id="BJXR01000027">
    <property type="protein sequence ID" value="GEN08205.1"/>
    <property type="molecule type" value="Genomic_DNA"/>
</dbReference>
<organism evidence="2 5">
    <name type="scientific">Myxococcus fulvus</name>
    <dbReference type="NCBI Taxonomy" id="33"/>
    <lineage>
        <taxon>Bacteria</taxon>
        <taxon>Pseudomonadati</taxon>
        <taxon>Myxococcota</taxon>
        <taxon>Myxococcia</taxon>
        <taxon>Myxococcales</taxon>
        <taxon>Cystobacterineae</taxon>
        <taxon>Myxococcaceae</taxon>
        <taxon>Myxococcus</taxon>
    </lineage>
</organism>
<evidence type="ECO:0000313" key="5">
    <source>
        <dbReference type="Proteomes" id="UP000321514"/>
    </source>
</evidence>
<dbReference type="Proteomes" id="UP000183760">
    <property type="component" value="Unassembled WGS sequence"/>
</dbReference>
<dbReference type="InterPro" id="IPR027961">
    <property type="entry name" value="DUF4442"/>
</dbReference>
<accession>A0A511T232</accession>
<reference evidence="3 4" key="1">
    <citation type="submission" date="2016-10" db="EMBL/GenBank/DDBJ databases">
        <authorList>
            <person name="Varghese N."/>
            <person name="Submissions S."/>
        </authorList>
    </citation>
    <scope>NUCLEOTIDE SEQUENCE [LARGE SCALE GENOMIC DNA]</scope>
    <source>
        <strain evidence="3 4">DSM 16525</strain>
    </source>
</reference>
<feature type="region of interest" description="Disordered" evidence="1">
    <location>
        <begin position="152"/>
        <end position="192"/>
    </location>
</feature>
<comment type="caution">
    <text evidence="2">The sequence shown here is derived from an EMBL/GenBank/DDBJ whole genome shotgun (WGS) entry which is preliminary data.</text>
</comment>
<dbReference type="EMBL" id="FOIB01000006">
    <property type="protein sequence ID" value="SEU22136.1"/>
    <property type="molecule type" value="Genomic_DNA"/>
</dbReference>
<protein>
    <submittedName>
        <fullName evidence="3">Acyl-coenzyme A thioesterase PaaI, contains HGG motif</fullName>
    </submittedName>
    <submittedName>
        <fullName evidence="2">DUF4442 domain-containing protein</fullName>
    </submittedName>
</protein>
<dbReference type="Gene3D" id="3.10.129.10">
    <property type="entry name" value="Hotdog Thioesterase"/>
    <property type="match status" value="1"/>
</dbReference>
<dbReference type="Proteomes" id="UP000321514">
    <property type="component" value="Unassembled WGS sequence"/>
</dbReference>
<evidence type="ECO:0000313" key="4">
    <source>
        <dbReference type="Proteomes" id="UP000183760"/>
    </source>
</evidence>
<sequence>MSSVIFRSPSLFKAAMRVWPPYWGTGIAVEEVDPQWRSATVRMRQRFYNANAFGSHFGGSLYAMCDPHYALLLIPLLGRGYVIWDKAASIEFLKPARGTVTAVFDWSDAQLEEIREKTAGGEKFEPRRTLEIRDAAGEAVARVLKTLYVRRRERTHPAPDTPQPLVLSGSHNRASMTNTSGSARVDGSRGDI</sequence>
<dbReference type="InterPro" id="IPR029069">
    <property type="entry name" value="HotDog_dom_sf"/>
</dbReference>
<dbReference type="Pfam" id="PF14539">
    <property type="entry name" value="DUF4442"/>
    <property type="match status" value="1"/>
</dbReference>
<dbReference type="STRING" id="1334629.MFUL124B02_29510"/>
<reference evidence="2 5" key="2">
    <citation type="submission" date="2019-07" db="EMBL/GenBank/DDBJ databases">
        <title>Whole genome shotgun sequence of Myxococcus fulvus NBRC 100333.</title>
        <authorList>
            <person name="Hosoyama A."/>
            <person name="Uohara A."/>
            <person name="Ohji S."/>
            <person name="Ichikawa N."/>
        </authorList>
    </citation>
    <scope>NUCLEOTIDE SEQUENCE [LARGE SCALE GENOMIC DNA]</scope>
    <source>
        <strain evidence="2 5">NBRC 100333</strain>
    </source>
</reference>
<feature type="compositionally biased region" description="Polar residues" evidence="1">
    <location>
        <begin position="169"/>
        <end position="182"/>
    </location>
</feature>
<dbReference type="OrthoDB" id="9814774at2"/>
<keyword evidence="4" id="KW-1185">Reference proteome</keyword>
<dbReference type="SUPFAM" id="SSF54637">
    <property type="entry name" value="Thioesterase/thiol ester dehydrase-isomerase"/>
    <property type="match status" value="1"/>
</dbReference>
<name>A0A511T232_MYXFU</name>
<evidence type="ECO:0000256" key="1">
    <source>
        <dbReference type="SAM" id="MobiDB-lite"/>
    </source>
</evidence>
<evidence type="ECO:0000313" key="2">
    <source>
        <dbReference type="EMBL" id="GEN08205.1"/>
    </source>
</evidence>
<proteinExistence type="predicted"/>
<evidence type="ECO:0000313" key="3">
    <source>
        <dbReference type="EMBL" id="SEU22136.1"/>
    </source>
</evidence>
<gene>
    <name evidence="2" type="ORF">MFU01_32420</name>
    <name evidence="3" type="ORF">SAMN05443572_106370</name>
</gene>
<dbReference type="RefSeq" id="WP_074956319.1">
    <property type="nucleotide sequence ID" value="NZ_BJXR01000027.1"/>
</dbReference>